<evidence type="ECO:0000313" key="1">
    <source>
        <dbReference type="EMBL" id="KAA6396995.1"/>
    </source>
</evidence>
<dbReference type="InterPro" id="IPR012349">
    <property type="entry name" value="Split_barrel_FMN-bd"/>
</dbReference>
<name>A0A5J4WRH6_9EUKA</name>
<sequence length="435" mass="49156">MTNEAEKFILTLKEHFLWSILTTTDGLRPISRVTDLHYLPDLGLYYTTKSIYSKFQQIEKNPMATISIYPGTGLNTAVAQVTIRITSDPEIKEAAFYDGMLKYGYSKTNDPYYRVLLITVHSVQFGKDSYIGAPFDPATYDKIAKEDIPRLPSGPFQTSKVDELIKWTFASNKNVHLITKVGLEHDSRIITAIYKEGIGLYVGTNAKSKKIKQIISNANVILLTEDKEKWIQVVVDAAAKVSTNPELKKKIWYDGFKKYGFSGPEDDNLALILFTPRRVFHHTQETDCPVVYTAEPVQYDKDLQIMRGLVKHGDCIHLSTADNSGVIHSRIMGSLTYYPVLGFTMSCQAGTAKIDQLNQNSHSILTSTSEDESYTIEAEIVPQTDKHVLYFTWNPKLSAFGYKSPDDASRVILQINVTKAEYVNIKEVYSRLDKK</sequence>
<dbReference type="PANTHER" id="PTHR34818:SF1">
    <property type="entry name" value="PROTEIN BLI-3"/>
    <property type="match status" value="1"/>
</dbReference>
<proteinExistence type="predicted"/>
<dbReference type="EMBL" id="SNRW01001288">
    <property type="protein sequence ID" value="KAA6396995.1"/>
    <property type="molecule type" value="Genomic_DNA"/>
</dbReference>
<accession>A0A5J4WRH6</accession>
<dbReference type="PANTHER" id="PTHR34818">
    <property type="entry name" value="PROTEIN BLI-3"/>
    <property type="match status" value="1"/>
</dbReference>
<comment type="caution">
    <text evidence="1">The sequence shown here is derived from an EMBL/GenBank/DDBJ whole genome shotgun (WGS) entry which is preliminary data.</text>
</comment>
<dbReference type="InterPro" id="IPR052917">
    <property type="entry name" value="Stress-Dev_Protein"/>
</dbReference>
<organism evidence="1 2">
    <name type="scientific">Streblomastix strix</name>
    <dbReference type="NCBI Taxonomy" id="222440"/>
    <lineage>
        <taxon>Eukaryota</taxon>
        <taxon>Metamonada</taxon>
        <taxon>Preaxostyla</taxon>
        <taxon>Oxymonadida</taxon>
        <taxon>Streblomastigidae</taxon>
        <taxon>Streblomastix</taxon>
    </lineage>
</organism>
<dbReference type="SUPFAM" id="SSF50475">
    <property type="entry name" value="FMN-binding split barrel"/>
    <property type="match status" value="3"/>
</dbReference>
<protein>
    <recommendedName>
        <fullName evidence="3">General stress protein FMN-binding split barrel domain-containing protein</fullName>
    </recommendedName>
</protein>
<dbReference type="Gene3D" id="2.30.110.10">
    <property type="entry name" value="Electron Transport, Fmn-binding Protein, Chain A"/>
    <property type="match status" value="3"/>
</dbReference>
<dbReference type="AlphaFoldDB" id="A0A5J4WRH6"/>
<evidence type="ECO:0008006" key="3">
    <source>
        <dbReference type="Google" id="ProtNLM"/>
    </source>
</evidence>
<reference evidence="1 2" key="1">
    <citation type="submission" date="2019-03" db="EMBL/GenBank/DDBJ databases">
        <title>Single cell metagenomics reveals metabolic interactions within the superorganism composed of flagellate Streblomastix strix and complex community of Bacteroidetes bacteria on its surface.</title>
        <authorList>
            <person name="Treitli S.C."/>
            <person name="Kolisko M."/>
            <person name="Husnik F."/>
            <person name="Keeling P."/>
            <person name="Hampl V."/>
        </authorList>
    </citation>
    <scope>NUCLEOTIDE SEQUENCE [LARGE SCALE GENOMIC DNA]</scope>
    <source>
        <strain evidence="1">ST1C</strain>
    </source>
</reference>
<gene>
    <name evidence="1" type="ORF">EZS28_007475</name>
</gene>
<dbReference type="Proteomes" id="UP000324800">
    <property type="component" value="Unassembled WGS sequence"/>
</dbReference>
<evidence type="ECO:0000313" key="2">
    <source>
        <dbReference type="Proteomes" id="UP000324800"/>
    </source>
</evidence>